<keyword evidence="2" id="KW-1185">Reference proteome</keyword>
<accession>A0AA88UDU3</accession>
<dbReference type="EMBL" id="JAVXUO010002581">
    <property type="protein sequence ID" value="KAK2971567.1"/>
    <property type="molecule type" value="Genomic_DNA"/>
</dbReference>
<dbReference type="PANTHER" id="PTHR47294:SF4">
    <property type="entry name" value="HEAVY METAL-ASSOCIATED ISOPRENYLATED PLANT PROTEIN 26-LIKE ISOFORM X1"/>
    <property type="match status" value="1"/>
</dbReference>
<dbReference type="InterPro" id="IPR017969">
    <property type="entry name" value="Heavy-metal-associated_CS"/>
</dbReference>
<dbReference type="Gene3D" id="3.30.70.100">
    <property type="match status" value="1"/>
</dbReference>
<evidence type="ECO:0000313" key="2">
    <source>
        <dbReference type="Proteomes" id="UP001187471"/>
    </source>
</evidence>
<evidence type="ECO:0000313" key="1">
    <source>
        <dbReference type="EMBL" id="KAK2971567.1"/>
    </source>
</evidence>
<dbReference type="AlphaFoldDB" id="A0AA88UDU3"/>
<dbReference type="GO" id="GO:0046872">
    <property type="term" value="F:metal ion binding"/>
    <property type="evidence" value="ECO:0007669"/>
    <property type="project" value="InterPro"/>
</dbReference>
<comment type="caution">
    <text evidence="1">The sequence shown here is derived from an EMBL/GenBank/DDBJ whole genome shotgun (WGS) entry which is preliminary data.</text>
</comment>
<sequence length="201" mass="22608">MAVVDRNKKRRAAIGFRSSDGPLLPQTTLASLESLSLPFVEEVVLLADFRCTGCQERVADIISRMNGETDSVVVSVLEKKVTLTCRYPRVVKAPAGQLVCCMVMRISLDCNACCRKMRRILLNIKEIETHSIEKQQYRVSARGRFRPADIAIKIRKKMNRRVEILEIQEFGGSNGYIGQQPQVTGRGVPQAHQHVYYGVSE</sequence>
<feature type="non-terminal residue" evidence="1">
    <location>
        <position position="1"/>
    </location>
</feature>
<protein>
    <recommendedName>
        <fullName evidence="3">HMA domain-containing protein</fullName>
    </recommendedName>
</protein>
<dbReference type="Proteomes" id="UP001187471">
    <property type="component" value="Unassembled WGS sequence"/>
</dbReference>
<name>A0AA88UDU3_9ASTE</name>
<dbReference type="PANTHER" id="PTHR47294">
    <property type="entry name" value="OS08G0431150 PROTEIN"/>
    <property type="match status" value="1"/>
</dbReference>
<organism evidence="1 2">
    <name type="scientific">Escallonia rubra</name>
    <dbReference type="NCBI Taxonomy" id="112253"/>
    <lineage>
        <taxon>Eukaryota</taxon>
        <taxon>Viridiplantae</taxon>
        <taxon>Streptophyta</taxon>
        <taxon>Embryophyta</taxon>
        <taxon>Tracheophyta</taxon>
        <taxon>Spermatophyta</taxon>
        <taxon>Magnoliopsida</taxon>
        <taxon>eudicotyledons</taxon>
        <taxon>Gunneridae</taxon>
        <taxon>Pentapetalae</taxon>
        <taxon>asterids</taxon>
        <taxon>campanulids</taxon>
        <taxon>Escalloniales</taxon>
        <taxon>Escalloniaceae</taxon>
        <taxon>Escallonia</taxon>
    </lineage>
</organism>
<gene>
    <name evidence="1" type="ORF">RJ640_017936</name>
</gene>
<reference evidence="1" key="1">
    <citation type="submission" date="2022-12" db="EMBL/GenBank/DDBJ databases">
        <title>Draft genome assemblies for two species of Escallonia (Escalloniales).</title>
        <authorList>
            <person name="Chanderbali A."/>
            <person name="Dervinis C."/>
            <person name="Anghel I."/>
            <person name="Soltis D."/>
            <person name="Soltis P."/>
            <person name="Zapata F."/>
        </authorList>
    </citation>
    <scope>NUCLEOTIDE SEQUENCE</scope>
    <source>
        <strain evidence="1">UCBG92.1500</strain>
        <tissue evidence="1">Leaf</tissue>
    </source>
</reference>
<dbReference type="PROSITE" id="PS01047">
    <property type="entry name" value="HMA_1"/>
    <property type="match status" value="1"/>
</dbReference>
<evidence type="ECO:0008006" key="3">
    <source>
        <dbReference type="Google" id="ProtNLM"/>
    </source>
</evidence>
<proteinExistence type="predicted"/>